<sequence length="481" mass="54307">MAFRYFAMIVHPRNGSILTHRNGKLPVVSYEDDAINLHKMCANLQRLVADAYRLILMRSECEVLLSSDGSITRSSSEYRTQLLIFEIVSDGPLTSPKDFTWTPQNAAFLVVVDPALAPVVEYLQHYANVGLLVNKSRLYPYSHSGWFKEAASWIQSTMVYHGYDDVEEVQQVSSKSEGCVLRGVMVCGSAVYFKQVGTHTFSDEIRATQLLSKSFPDYFKCPIEVNIEKKWMLMPDRGTSFPEDACSVSTNQELFHSVLFKWGTIQKQSLSSAKGLEDAGMELMNGPAFEGLVQKMISDTEWCSVLSEELAVTRETLPVDEAEFKNLFITYTRYLSVRASEYSVPLALVHGDLDIVNVTQNSENEINFIDFGATCISFPFRDAATFALMCGATADDLQFYFDMWVEYESAGRIRELFQLVKGLQLVFSAFVSYKQYITAEESKRMSTRLALRSVLRVLLQGLVFYLERACDATLRSCESST</sequence>
<dbReference type="OrthoDB" id="10578006at2759"/>
<evidence type="ECO:0000313" key="2">
    <source>
        <dbReference type="Proteomes" id="UP000247409"/>
    </source>
</evidence>
<gene>
    <name evidence="1" type="ORF">BWQ96_03103</name>
</gene>
<reference evidence="1 2" key="1">
    <citation type="journal article" date="2018" name="Mol. Biol. Evol.">
        <title>Analysis of the draft genome of the red seaweed Gracilariopsis chorda provides insights into genome size evolution in Rhodophyta.</title>
        <authorList>
            <person name="Lee J."/>
            <person name="Yang E.C."/>
            <person name="Graf L."/>
            <person name="Yang J.H."/>
            <person name="Qiu H."/>
            <person name="Zel Zion U."/>
            <person name="Chan C.X."/>
            <person name="Stephens T.G."/>
            <person name="Weber A.P.M."/>
            <person name="Boo G.H."/>
            <person name="Boo S.M."/>
            <person name="Kim K.M."/>
            <person name="Shin Y."/>
            <person name="Jung M."/>
            <person name="Lee S.J."/>
            <person name="Yim H.S."/>
            <person name="Lee J.H."/>
            <person name="Bhattacharya D."/>
            <person name="Yoon H.S."/>
        </authorList>
    </citation>
    <scope>NUCLEOTIDE SEQUENCE [LARGE SCALE GENOMIC DNA]</scope>
    <source>
        <strain evidence="1 2">SKKU-2015</strain>
        <tissue evidence="1">Whole body</tissue>
    </source>
</reference>
<keyword evidence="2" id="KW-1185">Reference proteome</keyword>
<name>A0A2V3IYG6_9FLOR</name>
<dbReference type="InterPro" id="IPR011009">
    <property type="entry name" value="Kinase-like_dom_sf"/>
</dbReference>
<dbReference type="AlphaFoldDB" id="A0A2V3IYG6"/>
<organism evidence="1 2">
    <name type="scientific">Gracilariopsis chorda</name>
    <dbReference type="NCBI Taxonomy" id="448386"/>
    <lineage>
        <taxon>Eukaryota</taxon>
        <taxon>Rhodophyta</taxon>
        <taxon>Florideophyceae</taxon>
        <taxon>Rhodymeniophycidae</taxon>
        <taxon>Gracilariales</taxon>
        <taxon>Gracilariaceae</taxon>
        <taxon>Gracilariopsis</taxon>
    </lineage>
</organism>
<accession>A0A2V3IYG6</accession>
<protein>
    <recommendedName>
        <fullName evidence="3">Aminoglycoside phosphotransferase domain-containing protein</fullName>
    </recommendedName>
</protein>
<dbReference type="Proteomes" id="UP000247409">
    <property type="component" value="Unassembled WGS sequence"/>
</dbReference>
<dbReference type="EMBL" id="NBIV01000028">
    <property type="protein sequence ID" value="PXF47161.1"/>
    <property type="molecule type" value="Genomic_DNA"/>
</dbReference>
<evidence type="ECO:0008006" key="3">
    <source>
        <dbReference type="Google" id="ProtNLM"/>
    </source>
</evidence>
<proteinExistence type="predicted"/>
<evidence type="ECO:0000313" key="1">
    <source>
        <dbReference type="EMBL" id="PXF47161.1"/>
    </source>
</evidence>
<comment type="caution">
    <text evidence="1">The sequence shown here is derived from an EMBL/GenBank/DDBJ whole genome shotgun (WGS) entry which is preliminary data.</text>
</comment>
<dbReference type="SUPFAM" id="SSF56112">
    <property type="entry name" value="Protein kinase-like (PK-like)"/>
    <property type="match status" value="1"/>
</dbReference>